<dbReference type="AlphaFoldDB" id="A0AAN7IFP8"/>
<organism evidence="1 2">
    <name type="scientific">Quercus rubra</name>
    <name type="common">Northern red oak</name>
    <name type="synonym">Quercus borealis</name>
    <dbReference type="NCBI Taxonomy" id="3512"/>
    <lineage>
        <taxon>Eukaryota</taxon>
        <taxon>Viridiplantae</taxon>
        <taxon>Streptophyta</taxon>
        <taxon>Embryophyta</taxon>
        <taxon>Tracheophyta</taxon>
        <taxon>Spermatophyta</taxon>
        <taxon>Magnoliopsida</taxon>
        <taxon>eudicotyledons</taxon>
        <taxon>Gunneridae</taxon>
        <taxon>Pentapetalae</taxon>
        <taxon>rosids</taxon>
        <taxon>fabids</taxon>
        <taxon>Fagales</taxon>
        <taxon>Fagaceae</taxon>
        <taxon>Quercus</taxon>
    </lineage>
</organism>
<gene>
    <name evidence="1" type="ORF">RGQ29_004389</name>
</gene>
<dbReference type="Proteomes" id="UP001324115">
    <property type="component" value="Unassembled WGS sequence"/>
</dbReference>
<name>A0AAN7IFP8_QUERU</name>
<evidence type="ECO:0000313" key="2">
    <source>
        <dbReference type="Proteomes" id="UP001324115"/>
    </source>
</evidence>
<protein>
    <submittedName>
        <fullName evidence="1">Uncharacterized protein</fullName>
    </submittedName>
</protein>
<sequence>MKEAPIEKYWKNKIQFASYLRDSLVQVDEAISFDRYQTECNLFLSVRIPPGRLLLLIGHELD</sequence>
<dbReference type="EMBL" id="JAXUIC010000010">
    <property type="protein sequence ID" value="KAK4568957.1"/>
    <property type="molecule type" value="Genomic_DNA"/>
</dbReference>
<proteinExistence type="predicted"/>
<reference evidence="1 2" key="1">
    <citation type="journal article" date="2023" name="G3 (Bethesda)">
        <title>A haplotype-resolved chromosome-scale genome for Quercus rubra L. provides insights into the genetics of adaptive traits for red oak species.</title>
        <authorList>
            <person name="Kapoor B."/>
            <person name="Jenkins J."/>
            <person name="Schmutz J."/>
            <person name="Zhebentyayeva T."/>
            <person name="Kuelheim C."/>
            <person name="Coggeshall M."/>
            <person name="Heim C."/>
            <person name="Lasky J.R."/>
            <person name="Leites L."/>
            <person name="Islam-Faridi N."/>
            <person name="Romero-Severson J."/>
            <person name="DeLeo V.L."/>
            <person name="Lucas S.M."/>
            <person name="Lazic D."/>
            <person name="Gailing O."/>
            <person name="Carlson J."/>
            <person name="Staton M."/>
        </authorList>
    </citation>
    <scope>NUCLEOTIDE SEQUENCE [LARGE SCALE GENOMIC DNA]</scope>
    <source>
        <strain evidence="1">Pseudo-F2</strain>
    </source>
</reference>
<accession>A0AAN7IFP8</accession>
<evidence type="ECO:0000313" key="1">
    <source>
        <dbReference type="EMBL" id="KAK4568957.1"/>
    </source>
</evidence>
<keyword evidence="2" id="KW-1185">Reference proteome</keyword>
<comment type="caution">
    <text evidence="1">The sequence shown here is derived from an EMBL/GenBank/DDBJ whole genome shotgun (WGS) entry which is preliminary data.</text>
</comment>